<feature type="transmembrane region" description="Helical" evidence="1">
    <location>
        <begin position="63"/>
        <end position="79"/>
    </location>
</feature>
<proteinExistence type="predicted"/>
<organism evidence="2 3">
    <name type="scientific">Manganibacter manganicus</name>
    <dbReference type="NCBI Taxonomy" id="1873176"/>
    <lineage>
        <taxon>Bacteria</taxon>
        <taxon>Pseudomonadati</taxon>
        <taxon>Pseudomonadota</taxon>
        <taxon>Alphaproteobacteria</taxon>
        <taxon>Hyphomicrobiales</taxon>
        <taxon>Phyllobacteriaceae</taxon>
        <taxon>Manganibacter</taxon>
    </lineage>
</organism>
<keyword evidence="3" id="KW-1185">Reference proteome</keyword>
<dbReference type="RefSeq" id="WP_245295212.1">
    <property type="nucleotide sequence ID" value="NZ_MDET01000012.1"/>
</dbReference>
<accession>A0A1V8RSB9</accession>
<protein>
    <recommendedName>
        <fullName evidence="4">DUF805 domain-containing protein</fullName>
    </recommendedName>
</protein>
<feature type="transmembrane region" description="Helical" evidence="1">
    <location>
        <begin position="114"/>
        <end position="133"/>
    </location>
</feature>
<evidence type="ECO:0000256" key="1">
    <source>
        <dbReference type="SAM" id="Phobius"/>
    </source>
</evidence>
<sequence length="139" mass="15847">MHMTIAIISIALLITPFLFLLYKPPEGPNRFGEAARNVNFIDAIKRFFSNYFNFTGRASRSEFWYAMLFYAAVSFLIGFIDAPDIVFSIWSLITIIPFLSVSARRLHDTNRSGWLQIVSWFAPAGTIIAIVWFCKPPGD</sequence>
<feature type="transmembrane region" description="Helical" evidence="1">
    <location>
        <begin position="85"/>
        <end position="102"/>
    </location>
</feature>
<dbReference type="STRING" id="1873176.BFN67_03065"/>
<evidence type="ECO:0000313" key="3">
    <source>
        <dbReference type="Proteomes" id="UP000191905"/>
    </source>
</evidence>
<name>A0A1V8RSB9_9HYPH</name>
<dbReference type="Pfam" id="PF05656">
    <property type="entry name" value="DUF805"/>
    <property type="match status" value="1"/>
</dbReference>
<dbReference type="InterPro" id="IPR008523">
    <property type="entry name" value="DUF805"/>
</dbReference>
<evidence type="ECO:0008006" key="4">
    <source>
        <dbReference type="Google" id="ProtNLM"/>
    </source>
</evidence>
<keyword evidence="1" id="KW-1133">Transmembrane helix</keyword>
<dbReference type="PANTHER" id="PTHR34980:SF2">
    <property type="entry name" value="INNER MEMBRANE PROTEIN YHAH-RELATED"/>
    <property type="match status" value="1"/>
</dbReference>
<dbReference type="GO" id="GO:0005886">
    <property type="term" value="C:plasma membrane"/>
    <property type="evidence" value="ECO:0007669"/>
    <property type="project" value="TreeGrafter"/>
</dbReference>
<evidence type="ECO:0000313" key="2">
    <source>
        <dbReference type="EMBL" id="OQM75899.1"/>
    </source>
</evidence>
<keyword evidence="1" id="KW-0812">Transmembrane</keyword>
<reference evidence="2 3" key="1">
    <citation type="journal article" date="2016" name="Int. J. Syst. Evol. Microbiol.">
        <title>Pseudaminobacter manganicus sp. nov., isolated from sludge of a manganese mine.</title>
        <authorList>
            <person name="Li J."/>
            <person name="Huang J."/>
            <person name="Liao S."/>
            <person name="Wang G."/>
        </authorList>
    </citation>
    <scope>NUCLEOTIDE SEQUENCE [LARGE SCALE GENOMIC DNA]</scope>
    <source>
        <strain evidence="2 3">JH-7</strain>
    </source>
</reference>
<feature type="transmembrane region" description="Helical" evidence="1">
    <location>
        <begin position="6"/>
        <end position="22"/>
    </location>
</feature>
<dbReference type="Proteomes" id="UP000191905">
    <property type="component" value="Unassembled WGS sequence"/>
</dbReference>
<dbReference type="AlphaFoldDB" id="A0A1V8RSB9"/>
<comment type="caution">
    <text evidence="2">The sequence shown here is derived from an EMBL/GenBank/DDBJ whole genome shotgun (WGS) entry which is preliminary data.</text>
</comment>
<dbReference type="PANTHER" id="PTHR34980">
    <property type="entry name" value="INNER MEMBRANE PROTEIN-RELATED-RELATED"/>
    <property type="match status" value="1"/>
</dbReference>
<keyword evidence="1" id="KW-0472">Membrane</keyword>
<gene>
    <name evidence="2" type="ORF">BFN67_03065</name>
</gene>
<dbReference type="EMBL" id="MDET01000012">
    <property type="protein sequence ID" value="OQM75899.1"/>
    <property type="molecule type" value="Genomic_DNA"/>
</dbReference>